<accession>A0A8E2DUG4</accession>
<feature type="compositionally biased region" description="Low complexity" evidence="1">
    <location>
        <begin position="85"/>
        <end position="96"/>
    </location>
</feature>
<gene>
    <name evidence="2" type="ORF">OBBRIDRAFT_800146</name>
</gene>
<feature type="compositionally biased region" description="Basic and acidic residues" evidence="1">
    <location>
        <begin position="271"/>
        <end position="292"/>
    </location>
</feature>
<feature type="region of interest" description="Disordered" evidence="1">
    <location>
        <begin position="257"/>
        <end position="411"/>
    </location>
</feature>
<organism evidence="2 3">
    <name type="scientific">Obba rivulosa</name>
    <dbReference type="NCBI Taxonomy" id="1052685"/>
    <lineage>
        <taxon>Eukaryota</taxon>
        <taxon>Fungi</taxon>
        <taxon>Dikarya</taxon>
        <taxon>Basidiomycota</taxon>
        <taxon>Agaricomycotina</taxon>
        <taxon>Agaricomycetes</taxon>
        <taxon>Polyporales</taxon>
        <taxon>Gelatoporiaceae</taxon>
        <taxon>Obba</taxon>
    </lineage>
</organism>
<dbReference type="OrthoDB" id="2757526at2759"/>
<protein>
    <submittedName>
        <fullName evidence="2">Uncharacterized protein</fullName>
    </submittedName>
</protein>
<feature type="compositionally biased region" description="Polar residues" evidence="1">
    <location>
        <begin position="307"/>
        <end position="322"/>
    </location>
</feature>
<keyword evidence="3" id="KW-1185">Reference proteome</keyword>
<sequence>MHPDTSARVSEWYRHSRADDHSQALPPPANDPRPSEPKTSSRRGALPPLDLAGCEPRIPASSISAGATTAFVFTSSRSRADLAHSQSPPSSPLSPRMPHKQPALTPAQLARHSSGAVDTRTTLGPNMRAAGFVHLPHACTPSAGPIVSPAASSAASTPSDPPPFPSMVFVSPSSVASMSAWEYQRMLAYDMSGQGEPVAGPSSRSEGGIMISGPKSNASAVARLSTAGSSGLLSPIELTASSSNSTLFSTSSVTLAASSSSDLLSTGLGPKAREKEDARAKDKAKAKARAWDPDAELAEYPFPITPPQRNTESRSYTSTPASISPFVLSRTISSMSNSDNGEGSSRSHTHSHSHSLAHSSQSSKNHWHLYESKPPSLSAASSSIPSLGQSKYDPTTTPRFATVRGPPAHAPPLSITELCASSSDAWSMDSVDLLPMSRSGGRAKDMAPARAPEGETEERERTRTAPAVVMRSSAASSMHGATTFARRGSEDGEDALPVPPPKLKVRTHKHGTAVAVAASHSLPVRYSHSTDWERGRDTYGKVLGASESEMARQKRAVRRAKEKTLGIEAIEETQEVVAILASSS</sequence>
<feature type="region of interest" description="Disordered" evidence="1">
    <location>
        <begin position="436"/>
        <end position="507"/>
    </location>
</feature>
<feature type="compositionally biased region" description="Basic and acidic residues" evidence="1">
    <location>
        <begin position="1"/>
        <end position="22"/>
    </location>
</feature>
<proteinExistence type="predicted"/>
<feature type="region of interest" description="Disordered" evidence="1">
    <location>
        <begin position="77"/>
        <end position="118"/>
    </location>
</feature>
<evidence type="ECO:0000256" key="1">
    <source>
        <dbReference type="SAM" id="MobiDB-lite"/>
    </source>
</evidence>
<reference evidence="2 3" key="1">
    <citation type="submission" date="2016-07" db="EMBL/GenBank/DDBJ databases">
        <title>Draft genome of the white-rot fungus Obba rivulosa 3A-2.</title>
        <authorList>
            <consortium name="DOE Joint Genome Institute"/>
            <person name="Miettinen O."/>
            <person name="Riley R."/>
            <person name="Acob R."/>
            <person name="Barry K."/>
            <person name="Cullen D."/>
            <person name="De Vries R."/>
            <person name="Hainaut M."/>
            <person name="Hatakka A."/>
            <person name="Henrissat B."/>
            <person name="Hilden K."/>
            <person name="Kuo R."/>
            <person name="Labutti K."/>
            <person name="Lipzen A."/>
            <person name="Makela M.R."/>
            <person name="Sandor L."/>
            <person name="Spatafora J.W."/>
            <person name="Grigoriev I.V."/>
            <person name="Hibbett D.S."/>
        </authorList>
    </citation>
    <scope>NUCLEOTIDE SEQUENCE [LARGE SCALE GENOMIC DNA]</scope>
    <source>
        <strain evidence="2 3">3A-2</strain>
    </source>
</reference>
<dbReference type="EMBL" id="KV722333">
    <property type="protein sequence ID" value="OCH95847.1"/>
    <property type="molecule type" value="Genomic_DNA"/>
</dbReference>
<feature type="compositionally biased region" description="Polar residues" evidence="1">
    <location>
        <begin position="388"/>
        <end position="399"/>
    </location>
</feature>
<evidence type="ECO:0000313" key="3">
    <source>
        <dbReference type="Proteomes" id="UP000250043"/>
    </source>
</evidence>
<dbReference type="AlphaFoldDB" id="A0A8E2DUG4"/>
<name>A0A8E2DUG4_9APHY</name>
<feature type="compositionally biased region" description="Low complexity" evidence="1">
    <location>
        <begin position="464"/>
        <end position="478"/>
    </location>
</feature>
<feature type="compositionally biased region" description="Low complexity" evidence="1">
    <location>
        <begin position="257"/>
        <end position="266"/>
    </location>
</feature>
<dbReference type="Proteomes" id="UP000250043">
    <property type="component" value="Unassembled WGS sequence"/>
</dbReference>
<feature type="compositionally biased region" description="Low complexity" evidence="1">
    <location>
        <begin position="372"/>
        <end position="387"/>
    </location>
</feature>
<feature type="compositionally biased region" description="Polar residues" evidence="1">
    <location>
        <begin position="330"/>
        <end position="343"/>
    </location>
</feature>
<evidence type="ECO:0000313" key="2">
    <source>
        <dbReference type="EMBL" id="OCH95847.1"/>
    </source>
</evidence>
<feature type="region of interest" description="Disordered" evidence="1">
    <location>
        <begin position="1"/>
        <end position="60"/>
    </location>
</feature>